<dbReference type="AlphaFoldDB" id="A0A918HPT6"/>
<sequence>MTNNSNTRSNIDMDPSDFPDDLVRTQQAWNATYRALAAPGPRNTTALRRRLLRLSVRLWWHPYWSTAHSVPAARMRLRELARTRNEAQAA</sequence>
<dbReference type="EMBL" id="BMSA01000028">
    <property type="protein sequence ID" value="GGT82632.1"/>
    <property type="molecule type" value="Genomic_DNA"/>
</dbReference>
<reference evidence="1" key="2">
    <citation type="submission" date="2020-09" db="EMBL/GenBank/DDBJ databases">
        <authorList>
            <person name="Sun Q."/>
            <person name="Ohkuma M."/>
        </authorList>
    </citation>
    <scope>NUCLEOTIDE SEQUENCE</scope>
    <source>
        <strain evidence="1">JCM 4125</strain>
    </source>
</reference>
<dbReference type="Proteomes" id="UP000646776">
    <property type="component" value="Unassembled WGS sequence"/>
</dbReference>
<accession>A0A918HPT6</accession>
<keyword evidence="2" id="KW-1185">Reference proteome</keyword>
<proteinExistence type="predicted"/>
<gene>
    <name evidence="1" type="ORF">GCM10010226_71540</name>
</gene>
<evidence type="ECO:0000313" key="1">
    <source>
        <dbReference type="EMBL" id="GGT82632.1"/>
    </source>
</evidence>
<organism evidence="1 2">
    <name type="scientific">Streptomyces phaeofaciens</name>
    <dbReference type="NCBI Taxonomy" id="68254"/>
    <lineage>
        <taxon>Bacteria</taxon>
        <taxon>Bacillati</taxon>
        <taxon>Actinomycetota</taxon>
        <taxon>Actinomycetes</taxon>
        <taxon>Kitasatosporales</taxon>
        <taxon>Streptomycetaceae</taxon>
        <taxon>Streptomyces</taxon>
    </lineage>
</organism>
<reference evidence="1" key="1">
    <citation type="journal article" date="2014" name="Int. J. Syst. Evol. Microbiol.">
        <title>Complete genome sequence of Corynebacterium casei LMG S-19264T (=DSM 44701T), isolated from a smear-ripened cheese.</title>
        <authorList>
            <consortium name="US DOE Joint Genome Institute (JGI-PGF)"/>
            <person name="Walter F."/>
            <person name="Albersmeier A."/>
            <person name="Kalinowski J."/>
            <person name="Ruckert C."/>
        </authorList>
    </citation>
    <scope>NUCLEOTIDE SEQUENCE</scope>
    <source>
        <strain evidence="1">JCM 4125</strain>
    </source>
</reference>
<comment type="caution">
    <text evidence="1">The sequence shown here is derived from an EMBL/GenBank/DDBJ whole genome shotgun (WGS) entry which is preliminary data.</text>
</comment>
<evidence type="ECO:0000313" key="2">
    <source>
        <dbReference type="Proteomes" id="UP000646776"/>
    </source>
</evidence>
<protein>
    <submittedName>
        <fullName evidence="1">Uncharacterized protein</fullName>
    </submittedName>
</protein>
<name>A0A918HPT6_9ACTN</name>